<sequence>MTAMHTDNLHKLTDFLSTQPDGTVEDIAREYGVTPLTVIRHLPESHLFSGSQFDAVWDNITKWGEVTTLVNNEDLILEFHGALPTGTHRHGYFNLRGKQGMSGHIRATNCQQIALVERPFMGMSTASVWFLNASGYAMLKVFVGRDSHRQLLSDQLNAFRALPALLAERENHP</sequence>
<proteinExistence type="predicted"/>
<protein>
    <submittedName>
        <fullName evidence="1">Heme utilization carrier protein</fullName>
    </submittedName>
</protein>
<dbReference type="InterPro" id="IPR053733">
    <property type="entry name" value="Heme_Transport_Util_sf"/>
</dbReference>
<dbReference type="EMBL" id="CP019063">
    <property type="protein sequence ID" value="AVF37745.1"/>
    <property type="molecule type" value="Genomic_DNA"/>
</dbReference>
<dbReference type="KEGG" id="rox:BV494_22855"/>
<geneLocation type="plasmid" evidence="1 2">
    <name>unnamed1</name>
</geneLocation>
<evidence type="ECO:0000313" key="2">
    <source>
        <dbReference type="Proteomes" id="UP000239197"/>
    </source>
</evidence>
<gene>
    <name evidence="1" type="ORF">BV494_22855</name>
</gene>
<dbReference type="Proteomes" id="UP000239197">
    <property type="component" value="Plasmid unnamed1"/>
</dbReference>
<reference evidence="2" key="1">
    <citation type="submission" date="2017-01" db="EMBL/GenBank/DDBJ databases">
        <title>Genome sequence of Rouxiella sp. ERMR1:05.</title>
        <authorList>
            <person name="Kumar R."/>
            <person name="Singh D."/>
            <person name="Kumar S."/>
        </authorList>
    </citation>
    <scope>NUCLEOTIDE SEQUENCE [LARGE SCALE GENOMIC DNA]</scope>
    <source>
        <strain evidence="2">ERMR1:05</strain>
        <plasmid evidence="2">unnamed1</plasmid>
    </source>
</reference>
<name>A0A2L1UXU4_9GAMM</name>
<dbReference type="Gene3D" id="3.40.1570.10">
    <property type="entry name" value="HemS/ChuS/ChuX like domains"/>
    <property type="match status" value="1"/>
</dbReference>
<organism evidence="1 2">
    <name type="scientific">Rahnella sikkimica</name>
    <dbReference type="NCBI Taxonomy" id="1805933"/>
    <lineage>
        <taxon>Bacteria</taxon>
        <taxon>Pseudomonadati</taxon>
        <taxon>Pseudomonadota</taxon>
        <taxon>Gammaproteobacteria</taxon>
        <taxon>Enterobacterales</taxon>
        <taxon>Yersiniaceae</taxon>
        <taxon>Rahnella</taxon>
    </lineage>
</organism>
<dbReference type="PIRSF" id="PIRSF030840">
    <property type="entry name" value="DUF1008"/>
    <property type="match status" value="1"/>
</dbReference>
<keyword evidence="1" id="KW-0614">Plasmid</keyword>
<dbReference type="AlphaFoldDB" id="A0A2L1UXU4"/>
<dbReference type="InterPro" id="IPR010413">
    <property type="entry name" value="HutX-like"/>
</dbReference>
<keyword evidence="2" id="KW-1185">Reference proteome</keyword>
<dbReference type="CDD" id="cd16829">
    <property type="entry name" value="ChuX_HutX-like"/>
    <property type="match status" value="1"/>
</dbReference>
<accession>A0A2L1UXU4</accession>
<dbReference type="SUPFAM" id="SSF144064">
    <property type="entry name" value="Heme iron utilization protein-like"/>
    <property type="match status" value="1"/>
</dbReference>
<dbReference type="NCBIfam" id="TIGR04108">
    <property type="entry name" value="HutX"/>
    <property type="match status" value="1"/>
</dbReference>
<dbReference type="Pfam" id="PF06228">
    <property type="entry name" value="ChuX_HutX"/>
    <property type="match status" value="1"/>
</dbReference>
<evidence type="ECO:0000313" key="1">
    <source>
        <dbReference type="EMBL" id="AVF37745.1"/>
    </source>
</evidence>